<dbReference type="RefSeq" id="WP_340277833.1">
    <property type="nucleotide sequence ID" value="NZ_JBAKIA010000037.1"/>
</dbReference>
<dbReference type="EMBL" id="JBAKIA010000037">
    <property type="protein sequence ID" value="MEJ8476957.1"/>
    <property type="molecule type" value="Genomic_DNA"/>
</dbReference>
<evidence type="ECO:0000313" key="2">
    <source>
        <dbReference type="Proteomes" id="UP001385499"/>
    </source>
</evidence>
<evidence type="ECO:0000313" key="1">
    <source>
        <dbReference type="EMBL" id="MEJ8476957.1"/>
    </source>
</evidence>
<sequence length="193" mass="20725">RIADLGFYAGWSLVEVQVGAPNPISDTNSALMSALVGQSTAILLDGTSPPLHGLNGSGLLDLSGPEATAAYLRFFCSYVHGKEGPFLVVETVEDLALRGDVIAKVRHDLSDLILPPKQVPPPTAGGSGEAPPDALFYTATLLYADHLFKVRFQISANGMVDMLEDDPLAEDVPITPRLFKGNWRSWVPLKINE</sequence>
<proteinExistence type="predicted"/>
<protein>
    <submittedName>
        <fullName evidence="1">Uncharacterized protein</fullName>
    </submittedName>
</protein>
<organism evidence="1 2">
    <name type="scientific">Roseibium algae</name>
    <dbReference type="NCBI Taxonomy" id="3123038"/>
    <lineage>
        <taxon>Bacteria</taxon>
        <taxon>Pseudomonadati</taxon>
        <taxon>Pseudomonadota</taxon>
        <taxon>Alphaproteobacteria</taxon>
        <taxon>Hyphomicrobiales</taxon>
        <taxon>Stappiaceae</taxon>
        <taxon>Roseibium</taxon>
    </lineage>
</organism>
<name>A0ABU8TS32_9HYPH</name>
<comment type="caution">
    <text evidence="1">The sequence shown here is derived from an EMBL/GenBank/DDBJ whole genome shotgun (WGS) entry which is preliminary data.</text>
</comment>
<accession>A0ABU8TS32</accession>
<gene>
    <name evidence="1" type="ORF">V6575_23025</name>
</gene>
<dbReference type="Proteomes" id="UP001385499">
    <property type="component" value="Unassembled WGS sequence"/>
</dbReference>
<feature type="non-terminal residue" evidence="1">
    <location>
        <position position="1"/>
    </location>
</feature>
<keyword evidence="2" id="KW-1185">Reference proteome</keyword>
<reference evidence="1 2" key="1">
    <citation type="submission" date="2024-02" db="EMBL/GenBank/DDBJ databases">
        <title>Roseibium algae sp. nov., isolated from marine alga (Grateloupia sp.), showing potential in myo-inositol conversion.</title>
        <authorList>
            <person name="Wang Y."/>
        </authorList>
    </citation>
    <scope>NUCLEOTIDE SEQUENCE [LARGE SCALE GENOMIC DNA]</scope>
    <source>
        <strain evidence="1 2">H3510</strain>
    </source>
</reference>